<sequence>MSRTLPLASFTSISNKISSWSGTLAASPRFSPLFFSSQPLSHSSSPLPFLTTKNLLAILAMDSSKAGTVKELPVGLDEATEEEYASQSKLLQENRLPSNVFN</sequence>
<dbReference type="OrthoDB" id="416344at2759"/>
<dbReference type="EMBL" id="SMMG02000012">
    <property type="protein sequence ID" value="KAA3454542.1"/>
    <property type="molecule type" value="Genomic_DNA"/>
</dbReference>
<organism evidence="1 2">
    <name type="scientific">Gossypium australe</name>
    <dbReference type="NCBI Taxonomy" id="47621"/>
    <lineage>
        <taxon>Eukaryota</taxon>
        <taxon>Viridiplantae</taxon>
        <taxon>Streptophyta</taxon>
        <taxon>Embryophyta</taxon>
        <taxon>Tracheophyta</taxon>
        <taxon>Spermatophyta</taxon>
        <taxon>Magnoliopsida</taxon>
        <taxon>eudicotyledons</taxon>
        <taxon>Gunneridae</taxon>
        <taxon>Pentapetalae</taxon>
        <taxon>rosids</taxon>
        <taxon>malvids</taxon>
        <taxon>Malvales</taxon>
        <taxon>Malvaceae</taxon>
        <taxon>Malvoideae</taxon>
        <taxon>Gossypium</taxon>
    </lineage>
</organism>
<dbReference type="AlphaFoldDB" id="A0A5B6UED5"/>
<proteinExistence type="predicted"/>
<reference evidence="2" key="1">
    <citation type="journal article" date="2019" name="Plant Biotechnol. J.">
        <title>Genome sequencing of the Australian wild diploid species Gossypium australe highlights disease resistance and delayed gland morphogenesis.</title>
        <authorList>
            <person name="Cai Y."/>
            <person name="Cai X."/>
            <person name="Wang Q."/>
            <person name="Wang P."/>
            <person name="Zhang Y."/>
            <person name="Cai C."/>
            <person name="Xu Y."/>
            <person name="Wang K."/>
            <person name="Zhou Z."/>
            <person name="Wang C."/>
            <person name="Geng S."/>
            <person name="Li B."/>
            <person name="Dong Q."/>
            <person name="Hou Y."/>
            <person name="Wang H."/>
            <person name="Ai P."/>
            <person name="Liu Z."/>
            <person name="Yi F."/>
            <person name="Sun M."/>
            <person name="An G."/>
            <person name="Cheng J."/>
            <person name="Zhang Y."/>
            <person name="Shi Q."/>
            <person name="Xie Y."/>
            <person name="Shi X."/>
            <person name="Chang Y."/>
            <person name="Huang F."/>
            <person name="Chen Y."/>
            <person name="Hong S."/>
            <person name="Mi L."/>
            <person name="Sun Q."/>
            <person name="Zhang L."/>
            <person name="Zhou B."/>
            <person name="Peng R."/>
            <person name="Zhang X."/>
            <person name="Liu F."/>
        </authorList>
    </citation>
    <scope>NUCLEOTIDE SEQUENCE [LARGE SCALE GENOMIC DNA]</scope>
    <source>
        <strain evidence="2">cv. PA1801</strain>
    </source>
</reference>
<protein>
    <submittedName>
        <fullName evidence="1">Acylamino-acid-releasing enzyme isoform X1</fullName>
    </submittedName>
</protein>
<accession>A0A5B6UED5</accession>
<keyword evidence="2" id="KW-1185">Reference proteome</keyword>
<evidence type="ECO:0000313" key="2">
    <source>
        <dbReference type="Proteomes" id="UP000325315"/>
    </source>
</evidence>
<comment type="caution">
    <text evidence="1">The sequence shown here is derived from an EMBL/GenBank/DDBJ whole genome shotgun (WGS) entry which is preliminary data.</text>
</comment>
<name>A0A5B6UED5_9ROSI</name>
<gene>
    <name evidence="1" type="ORF">EPI10_017650</name>
</gene>
<dbReference type="Proteomes" id="UP000325315">
    <property type="component" value="Unassembled WGS sequence"/>
</dbReference>
<evidence type="ECO:0000313" key="1">
    <source>
        <dbReference type="EMBL" id="KAA3454542.1"/>
    </source>
</evidence>